<dbReference type="GO" id="GO:0006281">
    <property type="term" value="P:DNA repair"/>
    <property type="evidence" value="ECO:0007669"/>
    <property type="project" value="UniProtKB-KW"/>
</dbReference>
<dbReference type="InterPro" id="IPR006906">
    <property type="entry name" value="Timeless_N"/>
</dbReference>
<dbReference type="InterPro" id="IPR044998">
    <property type="entry name" value="Timeless"/>
</dbReference>
<accession>A0A642V0H4</accession>
<dbReference type="GO" id="GO:0051321">
    <property type="term" value="P:meiotic cell cycle"/>
    <property type="evidence" value="ECO:0007669"/>
    <property type="project" value="UniProtKB-KW"/>
</dbReference>
<dbReference type="VEuPathDB" id="FungiDB:DIURU_001726"/>
<evidence type="ECO:0000256" key="7">
    <source>
        <dbReference type="ARBA" id="ARBA00023242"/>
    </source>
</evidence>
<keyword evidence="5" id="KW-0236">DNA replication inhibitor</keyword>
<dbReference type="EMBL" id="SWFT01000050">
    <property type="protein sequence ID" value="KAA8905298.1"/>
    <property type="molecule type" value="Genomic_DNA"/>
</dbReference>
<gene>
    <name evidence="12" type="ORF">DIURU_001726</name>
</gene>
<evidence type="ECO:0000256" key="9">
    <source>
        <dbReference type="ARBA" id="ARBA00023306"/>
    </source>
</evidence>
<dbReference type="GO" id="GO:0003677">
    <property type="term" value="F:DNA binding"/>
    <property type="evidence" value="ECO:0007669"/>
    <property type="project" value="TreeGrafter"/>
</dbReference>
<evidence type="ECO:0000313" key="13">
    <source>
        <dbReference type="Proteomes" id="UP000449547"/>
    </source>
</evidence>
<name>A0A642V0H4_DIURU</name>
<reference evidence="12 13" key="1">
    <citation type="submission" date="2019-07" db="EMBL/GenBank/DDBJ databases">
        <title>Genome assembly of two rare yeast pathogens: Diutina rugosa and Trichomonascus ciferrii.</title>
        <authorList>
            <person name="Mixao V."/>
            <person name="Saus E."/>
            <person name="Hansen A."/>
            <person name="Lass-Flor C."/>
            <person name="Gabaldon T."/>
        </authorList>
    </citation>
    <scope>NUCLEOTIDE SEQUENCE [LARGE SCALE GENOMIC DNA]</scope>
    <source>
        <strain evidence="12 13">CBS 613</strain>
    </source>
</reference>
<feature type="domain" description="Timeless N-terminal" evidence="11">
    <location>
        <begin position="68"/>
        <end position="365"/>
    </location>
</feature>
<keyword evidence="13" id="KW-1185">Reference proteome</keyword>
<feature type="compositionally biased region" description="Polar residues" evidence="10">
    <location>
        <begin position="974"/>
        <end position="983"/>
    </location>
</feature>
<dbReference type="GO" id="GO:0000076">
    <property type="term" value="P:DNA replication checkpoint signaling"/>
    <property type="evidence" value="ECO:0007669"/>
    <property type="project" value="TreeGrafter"/>
</dbReference>
<dbReference type="Proteomes" id="UP000449547">
    <property type="component" value="Unassembled WGS sequence"/>
</dbReference>
<feature type="region of interest" description="Disordered" evidence="10">
    <location>
        <begin position="1100"/>
        <end position="1160"/>
    </location>
</feature>
<evidence type="ECO:0000256" key="2">
    <source>
        <dbReference type="ARBA" id="ARBA00008174"/>
    </source>
</evidence>
<dbReference type="GO" id="GO:0031298">
    <property type="term" value="C:replication fork protection complex"/>
    <property type="evidence" value="ECO:0007669"/>
    <property type="project" value="TreeGrafter"/>
</dbReference>
<dbReference type="Pfam" id="PF04821">
    <property type="entry name" value="TIMELESS"/>
    <property type="match status" value="1"/>
</dbReference>
<evidence type="ECO:0000256" key="5">
    <source>
        <dbReference type="ARBA" id="ARBA00022880"/>
    </source>
</evidence>
<feature type="compositionally biased region" description="Basic and acidic residues" evidence="10">
    <location>
        <begin position="1023"/>
        <end position="1035"/>
    </location>
</feature>
<dbReference type="GO" id="GO:0043111">
    <property type="term" value="P:replication fork arrest"/>
    <property type="evidence" value="ECO:0007669"/>
    <property type="project" value="TreeGrafter"/>
</dbReference>
<keyword evidence="8" id="KW-0469">Meiosis</keyword>
<dbReference type="OMA" id="VNHHRHT"/>
<protein>
    <recommendedName>
        <fullName evidence="3">Topoisomerase 1-associated factor 1</fullName>
    </recommendedName>
</protein>
<sequence length="1160" mass="131510">MNENDIDLADELENGFIVDDEPQEEVQEVPQSDNEAVSSTNAWTYHDLISAHISVLTSSLGGVEPNGRYRAGHDAIAVLKDIKRWIKSVDEAKGTFDVALACAHTGLVTQELMVMLCQWDEDCHRKVPITNARTTERLMVGCLEILVLLTWPPHLAKDSTDPSRLQYPLVKKAQLIYKKSILSYRRGRTLKAVIRLVLPIIAKPRINRDSRESAIVNLVILLIRNVLAISSISPTISVSKGVNETDSLPPDVSAEDIGHTAIIATFEHNRVFQFLLTIASDVGKDLDREVYGSPLLNCLNLLIKGLDPAGIATAGTSNASAHLPSISATNSMNLAELLAKEAQLKRTQRQHLSTRHGRFGTMVQVRQQNASYVIKGTRALRDTTTSLHQIDASKRWRTPSNFNYDADEYITPASAITINDSAIASFKKFIDQLLASGGLNNVMEQVASVYSGAVDIEVDEHDKAAYFVTLAWFFEYQRTRIQLGSASDYGPIGAGLSEVTFILMIGFFRESFENKRWSALHAAMVCFNELVIIATAIFLQPQSSSPQDDFDRELAEGIIRKLFGFHDFLQILVHIPRTAAKHSPHYLRVAIAMVHGILRGFEAFANENVKLYVQHKRQKRHKRRATNLDHGTENMMRDLIDAEIEDENFDEELEERASEVTRERQLDYTATERRFFHSGVVSAHVEFLSRFQELKFDEIKWCLKYFHRIFVGKKDHGALYRLDLMQILYDIQEWLPNSHPLRNTVDEFVYYFMKKLKSALSRFPVPIELLFNRLEDTESKIFLDSGNLDARATKGTRPPQLARPLEFTREFDLESRIHILMDILTQQGHVGFLDWFAEKIKGIIGVRTFENDPYNGINAPSDTMIEVDTKNQRLILANSHIRTLVEVVGISPPMFMEDKCLLSSAITNEHLSLCLDFLNKFRHSSTKFDDNQDSAVFLRVKDDENDEDYHADGIDAALDASILKGANTQAFDSLSEMGSQNDSQDGKTRKRKVRSSERPLKKKSKRFNEHRQSRHIPSVLDEESQRIKSSEFVRDSDDDTDDDFFDREDSLRRMLHETGGIINQDQLQQFRKAWSGLLERRKGDNRLMDAVALVEKHGLKASGPLTSPSKSDENISSEDKSLSDINHELTDDRINDLDLHATSKRQGRRKKVIVDSDDDA</sequence>
<keyword evidence="6" id="KW-0234">DNA repair</keyword>
<dbReference type="PANTHER" id="PTHR22940:SF4">
    <property type="entry name" value="PROTEIN TIMELESS HOMOLOG"/>
    <property type="match status" value="1"/>
</dbReference>
<comment type="caution">
    <text evidence="12">The sequence shown here is derived from an EMBL/GenBank/DDBJ whole genome shotgun (WGS) entry which is preliminary data.</text>
</comment>
<keyword evidence="9" id="KW-0131">Cell cycle</keyword>
<dbReference type="PANTHER" id="PTHR22940">
    <property type="entry name" value="TIMEOUT/TIMELESS-2"/>
    <property type="match status" value="1"/>
</dbReference>
<feature type="compositionally biased region" description="Basic residues" evidence="10">
    <location>
        <begin position="1142"/>
        <end position="1151"/>
    </location>
</feature>
<evidence type="ECO:0000256" key="3">
    <source>
        <dbReference type="ARBA" id="ARBA00021529"/>
    </source>
</evidence>
<dbReference type="OrthoDB" id="310853at2759"/>
<dbReference type="GeneID" id="54780379"/>
<comment type="similarity">
    <text evidence="2">Belongs to the timeless family.</text>
</comment>
<evidence type="ECO:0000259" key="11">
    <source>
        <dbReference type="Pfam" id="PF04821"/>
    </source>
</evidence>
<organism evidence="12 13">
    <name type="scientific">Diutina rugosa</name>
    <name type="common">Yeast</name>
    <name type="synonym">Candida rugosa</name>
    <dbReference type="NCBI Taxonomy" id="5481"/>
    <lineage>
        <taxon>Eukaryota</taxon>
        <taxon>Fungi</taxon>
        <taxon>Dikarya</taxon>
        <taxon>Ascomycota</taxon>
        <taxon>Saccharomycotina</taxon>
        <taxon>Pichiomycetes</taxon>
        <taxon>Debaryomycetaceae</taxon>
        <taxon>Diutina</taxon>
    </lineage>
</organism>
<keyword evidence="7" id="KW-0539">Nucleus</keyword>
<dbReference type="RefSeq" id="XP_034013684.1">
    <property type="nucleotide sequence ID" value="XM_034154301.1"/>
</dbReference>
<feature type="compositionally biased region" description="Acidic residues" evidence="10">
    <location>
        <begin position="1036"/>
        <end position="1045"/>
    </location>
</feature>
<evidence type="ECO:0000256" key="10">
    <source>
        <dbReference type="SAM" id="MobiDB-lite"/>
    </source>
</evidence>
<dbReference type="AlphaFoldDB" id="A0A642V0H4"/>
<keyword evidence="4" id="KW-0227">DNA damage</keyword>
<comment type="subcellular location">
    <subcellularLocation>
        <location evidence="1">Nucleus</location>
    </subcellularLocation>
</comment>
<proteinExistence type="inferred from homology"/>
<evidence type="ECO:0000256" key="6">
    <source>
        <dbReference type="ARBA" id="ARBA00023204"/>
    </source>
</evidence>
<feature type="region of interest" description="Disordered" evidence="10">
    <location>
        <begin position="974"/>
        <end position="1045"/>
    </location>
</feature>
<evidence type="ECO:0000313" key="12">
    <source>
        <dbReference type="EMBL" id="KAA8905298.1"/>
    </source>
</evidence>
<evidence type="ECO:0000256" key="1">
    <source>
        <dbReference type="ARBA" id="ARBA00004123"/>
    </source>
</evidence>
<evidence type="ECO:0000256" key="8">
    <source>
        <dbReference type="ARBA" id="ARBA00023254"/>
    </source>
</evidence>
<evidence type="ECO:0000256" key="4">
    <source>
        <dbReference type="ARBA" id="ARBA00022763"/>
    </source>
</evidence>
<feature type="compositionally biased region" description="Basic and acidic residues" evidence="10">
    <location>
        <begin position="1110"/>
        <end position="1141"/>
    </location>
</feature>